<evidence type="ECO:0000259" key="8">
    <source>
        <dbReference type="SMART" id="SM00607"/>
    </source>
</evidence>
<evidence type="ECO:0000256" key="7">
    <source>
        <dbReference type="ARBA" id="ARBA00023157"/>
    </source>
</evidence>
<evidence type="ECO:0000313" key="10">
    <source>
        <dbReference type="Proteomes" id="UP001474421"/>
    </source>
</evidence>
<organism evidence="9 10">
    <name type="scientific">Crotalus adamanteus</name>
    <name type="common">Eastern diamondback rattlesnake</name>
    <dbReference type="NCBI Taxonomy" id="8729"/>
    <lineage>
        <taxon>Eukaryota</taxon>
        <taxon>Metazoa</taxon>
        <taxon>Chordata</taxon>
        <taxon>Craniata</taxon>
        <taxon>Vertebrata</taxon>
        <taxon>Euteleostomi</taxon>
        <taxon>Lepidosauria</taxon>
        <taxon>Squamata</taxon>
        <taxon>Bifurcata</taxon>
        <taxon>Unidentata</taxon>
        <taxon>Episquamata</taxon>
        <taxon>Toxicofera</taxon>
        <taxon>Serpentes</taxon>
        <taxon>Colubroidea</taxon>
        <taxon>Viperidae</taxon>
        <taxon>Crotalinae</taxon>
        <taxon>Crotalus</taxon>
    </lineage>
</organism>
<feature type="domain" description="Fucolectin tachylectin-4 pentraxin-1" evidence="8">
    <location>
        <begin position="75"/>
        <end position="218"/>
    </location>
</feature>
<sequence length="218" mass="23801">MRKEVLTSPKEKIIQYSGEIAVGRQATLKAHLRWVGQVRDSRMMLFIGGCLLAATLLADPTAAQSCRPPPGDVKMKNLALGKPAFQSSIHPHQIVGSAEKAVDGNCNGNWSKGSCILTKHEEQPWWFVDLGDSYNIFGVVVKNRDDCCAEGIHQVEVHVGDSLENHGRSNPICGTIQNTSPGSITTIYCNGQRGRYVSVHQPRVSSLAVCEVEVYSTQ</sequence>
<dbReference type="EMBL" id="JAOTOJ010000003">
    <property type="protein sequence ID" value="KAK9402823.1"/>
    <property type="molecule type" value="Genomic_DNA"/>
</dbReference>
<dbReference type="Pfam" id="PF22633">
    <property type="entry name" value="F5_F8_type_C_2"/>
    <property type="match status" value="1"/>
</dbReference>
<comment type="function">
    <text evidence="1">Acts as a defensive agent. Recognizes blood group fucosylated oligosaccharides including A, B, H and Lewis B-type antigens. Does not recognize Lewis A antigen and has low affinity for monovalent haptens.</text>
</comment>
<keyword evidence="4" id="KW-0479">Metal-binding</keyword>
<dbReference type="GO" id="GO:0001868">
    <property type="term" value="P:regulation of complement activation, lectin pathway"/>
    <property type="evidence" value="ECO:0007669"/>
    <property type="project" value="UniProtKB-ARBA"/>
</dbReference>
<keyword evidence="6" id="KW-0106">Calcium</keyword>
<keyword evidence="10" id="KW-1185">Reference proteome</keyword>
<protein>
    <recommendedName>
        <fullName evidence="8">Fucolectin tachylectin-4 pentraxin-1 domain-containing protein</fullName>
    </recommendedName>
</protein>
<dbReference type="Proteomes" id="UP001474421">
    <property type="component" value="Unassembled WGS sequence"/>
</dbReference>
<evidence type="ECO:0000313" key="9">
    <source>
        <dbReference type="EMBL" id="KAK9402823.1"/>
    </source>
</evidence>
<dbReference type="InterPro" id="IPR008979">
    <property type="entry name" value="Galactose-bd-like_sf"/>
</dbReference>
<evidence type="ECO:0000256" key="2">
    <source>
        <dbReference type="ARBA" id="ARBA00010147"/>
    </source>
</evidence>
<evidence type="ECO:0000256" key="5">
    <source>
        <dbReference type="ARBA" id="ARBA00022734"/>
    </source>
</evidence>
<dbReference type="PANTHER" id="PTHR45713:SF11">
    <property type="entry name" value="FUCOLECTIN TACHYLECTIN-4 PENTRAXIN-1 DOMAIN-CONTAINING PROTEIN"/>
    <property type="match status" value="1"/>
</dbReference>
<dbReference type="AlphaFoldDB" id="A0AAW1BLM2"/>
<proteinExistence type="inferred from homology"/>
<comment type="similarity">
    <text evidence="2">Belongs to the fucolectin family.</text>
</comment>
<dbReference type="GO" id="GO:0010185">
    <property type="term" value="P:regulation of cellular defense response"/>
    <property type="evidence" value="ECO:0007669"/>
    <property type="project" value="UniProtKB-ARBA"/>
</dbReference>
<keyword evidence="5" id="KW-0430">Lectin</keyword>
<dbReference type="InterPro" id="IPR051941">
    <property type="entry name" value="BG_Antigen-Binding_Lectin"/>
</dbReference>
<dbReference type="Gene3D" id="2.60.120.260">
    <property type="entry name" value="Galactose-binding domain-like"/>
    <property type="match status" value="1"/>
</dbReference>
<comment type="subunit">
    <text evidence="3">Homotrimer.</text>
</comment>
<dbReference type="SUPFAM" id="SSF49785">
    <property type="entry name" value="Galactose-binding domain-like"/>
    <property type="match status" value="1"/>
</dbReference>
<dbReference type="GO" id="GO:0042806">
    <property type="term" value="F:fucose binding"/>
    <property type="evidence" value="ECO:0007669"/>
    <property type="project" value="UniProtKB-ARBA"/>
</dbReference>
<evidence type="ECO:0000256" key="3">
    <source>
        <dbReference type="ARBA" id="ARBA00011233"/>
    </source>
</evidence>
<accession>A0AAW1BLM2</accession>
<reference evidence="9 10" key="1">
    <citation type="journal article" date="2024" name="Proc. Natl. Acad. Sci. U.S.A.">
        <title>The genetic regulatory architecture and epigenomic basis for age-related changes in rattlesnake venom.</title>
        <authorList>
            <person name="Hogan M.P."/>
            <person name="Holding M.L."/>
            <person name="Nystrom G.S."/>
            <person name="Colston T.J."/>
            <person name="Bartlett D.A."/>
            <person name="Mason A.J."/>
            <person name="Ellsworth S.A."/>
            <person name="Rautsaw R.M."/>
            <person name="Lawrence K.C."/>
            <person name="Strickland J.L."/>
            <person name="He B."/>
            <person name="Fraser P."/>
            <person name="Margres M.J."/>
            <person name="Gilbert D.M."/>
            <person name="Gibbs H.L."/>
            <person name="Parkinson C.L."/>
            <person name="Rokyta D.R."/>
        </authorList>
    </citation>
    <scope>NUCLEOTIDE SEQUENCE [LARGE SCALE GENOMIC DNA]</scope>
    <source>
        <strain evidence="9">DRR0105</strain>
    </source>
</reference>
<dbReference type="GO" id="GO:0046872">
    <property type="term" value="F:metal ion binding"/>
    <property type="evidence" value="ECO:0007669"/>
    <property type="project" value="UniProtKB-KW"/>
</dbReference>
<comment type="caution">
    <text evidence="9">The sequence shown here is derived from an EMBL/GenBank/DDBJ whole genome shotgun (WGS) entry which is preliminary data.</text>
</comment>
<evidence type="ECO:0000256" key="6">
    <source>
        <dbReference type="ARBA" id="ARBA00022837"/>
    </source>
</evidence>
<dbReference type="PANTHER" id="PTHR45713">
    <property type="entry name" value="FTP DOMAIN-CONTAINING PROTEIN"/>
    <property type="match status" value="1"/>
</dbReference>
<gene>
    <name evidence="9" type="ORF">NXF25_007650</name>
</gene>
<evidence type="ECO:0000256" key="4">
    <source>
        <dbReference type="ARBA" id="ARBA00022723"/>
    </source>
</evidence>
<dbReference type="InterPro" id="IPR006585">
    <property type="entry name" value="FTP1"/>
</dbReference>
<evidence type="ECO:0000256" key="1">
    <source>
        <dbReference type="ARBA" id="ARBA00002219"/>
    </source>
</evidence>
<name>A0AAW1BLM2_CROAD</name>
<keyword evidence="7" id="KW-1015">Disulfide bond</keyword>
<dbReference type="SMART" id="SM00607">
    <property type="entry name" value="FTP"/>
    <property type="match status" value="1"/>
</dbReference>